<dbReference type="Proteomes" id="UP000237000">
    <property type="component" value="Unassembled WGS sequence"/>
</dbReference>
<evidence type="ECO:0000256" key="1">
    <source>
        <dbReference type="SAM" id="MobiDB-lite"/>
    </source>
</evidence>
<evidence type="ECO:0000313" key="3">
    <source>
        <dbReference type="Proteomes" id="UP000237000"/>
    </source>
</evidence>
<name>A0A2P5CBM7_TREOI</name>
<sequence length="97" mass="10668">MQAKDEEEYVKITIDLVGDSLVIRNIGPRGDSENTHNDAVRDESSVANNDNQVVIHSNSETAYDHAATRTRQNMPGGSDGFPKGLKFMRMNRFDGGG</sequence>
<dbReference type="InParanoid" id="A0A2P5CBM7"/>
<proteinExistence type="predicted"/>
<evidence type="ECO:0000313" key="2">
    <source>
        <dbReference type="EMBL" id="PON58395.1"/>
    </source>
</evidence>
<organism evidence="2 3">
    <name type="scientific">Trema orientale</name>
    <name type="common">Charcoal tree</name>
    <name type="synonym">Celtis orientalis</name>
    <dbReference type="NCBI Taxonomy" id="63057"/>
    <lineage>
        <taxon>Eukaryota</taxon>
        <taxon>Viridiplantae</taxon>
        <taxon>Streptophyta</taxon>
        <taxon>Embryophyta</taxon>
        <taxon>Tracheophyta</taxon>
        <taxon>Spermatophyta</taxon>
        <taxon>Magnoliopsida</taxon>
        <taxon>eudicotyledons</taxon>
        <taxon>Gunneridae</taxon>
        <taxon>Pentapetalae</taxon>
        <taxon>rosids</taxon>
        <taxon>fabids</taxon>
        <taxon>Rosales</taxon>
        <taxon>Cannabaceae</taxon>
        <taxon>Trema</taxon>
    </lineage>
</organism>
<reference evidence="3" key="1">
    <citation type="submission" date="2016-06" db="EMBL/GenBank/DDBJ databases">
        <title>Parallel loss of symbiosis genes in relatives of nitrogen-fixing non-legume Parasponia.</title>
        <authorList>
            <person name="Van Velzen R."/>
            <person name="Holmer R."/>
            <person name="Bu F."/>
            <person name="Rutten L."/>
            <person name="Van Zeijl A."/>
            <person name="Liu W."/>
            <person name="Santuari L."/>
            <person name="Cao Q."/>
            <person name="Sharma T."/>
            <person name="Shen D."/>
            <person name="Roswanjaya Y."/>
            <person name="Wardhani T."/>
            <person name="Kalhor M.S."/>
            <person name="Jansen J."/>
            <person name="Van den Hoogen J."/>
            <person name="Gungor B."/>
            <person name="Hartog M."/>
            <person name="Hontelez J."/>
            <person name="Verver J."/>
            <person name="Yang W.-C."/>
            <person name="Schijlen E."/>
            <person name="Repin R."/>
            <person name="Schilthuizen M."/>
            <person name="Schranz E."/>
            <person name="Heidstra R."/>
            <person name="Miyata K."/>
            <person name="Fedorova E."/>
            <person name="Kohlen W."/>
            <person name="Bisseling T."/>
            <person name="Smit S."/>
            <person name="Geurts R."/>
        </authorList>
    </citation>
    <scope>NUCLEOTIDE SEQUENCE [LARGE SCALE GENOMIC DNA]</scope>
    <source>
        <strain evidence="3">cv. RG33-2</strain>
    </source>
</reference>
<comment type="caution">
    <text evidence="2">The sequence shown here is derived from an EMBL/GenBank/DDBJ whole genome shotgun (WGS) entry which is preliminary data.</text>
</comment>
<feature type="region of interest" description="Disordered" evidence="1">
    <location>
        <begin position="27"/>
        <end position="50"/>
    </location>
</feature>
<protein>
    <submittedName>
        <fullName evidence="2">Uncharacterized protein</fullName>
    </submittedName>
</protein>
<dbReference type="AlphaFoldDB" id="A0A2P5CBM7"/>
<gene>
    <name evidence="2" type="ORF">TorRG33x02_291350</name>
</gene>
<accession>A0A2P5CBM7</accession>
<feature type="compositionally biased region" description="Basic and acidic residues" evidence="1">
    <location>
        <begin position="30"/>
        <end position="44"/>
    </location>
</feature>
<keyword evidence="3" id="KW-1185">Reference proteome</keyword>
<dbReference type="EMBL" id="JXTC01000387">
    <property type="protein sequence ID" value="PON58395.1"/>
    <property type="molecule type" value="Genomic_DNA"/>
</dbReference>